<dbReference type="RefSeq" id="WP_125046543.1">
    <property type="nucleotide sequence ID" value="NZ_BHZC01000001.1"/>
</dbReference>
<dbReference type="AlphaFoldDB" id="A0A7U9KXC5"/>
<dbReference type="EMBL" id="BHZC01000001">
    <property type="protein sequence ID" value="GCD37137.1"/>
    <property type="molecule type" value="Genomic_DNA"/>
</dbReference>
<dbReference type="Proteomes" id="UP000287830">
    <property type="component" value="Unassembled WGS sequence"/>
</dbReference>
<dbReference type="OrthoDB" id="4334785at2"/>
<proteinExistence type="predicted"/>
<reference evidence="1 2" key="1">
    <citation type="submission" date="2018-11" db="EMBL/GenBank/DDBJ databases">
        <title>Whole genome sequence of Streptomyces chrestomyceticus NBRC 13444(T).</title>
        <authorList>
            <person name="Komaki H."/>
            <person name="Tamura T."/>
        </authorList>
    </citation>
    <scope>NUCLEOTIDE SEQUENCE [LARGE SCALE GENOMIC DNA]</scope>
    <source>
        <strain evidence="1 2">NBRC 13444</strain>
    </source>
</reference>
<protein>
    <submittedName>
        <fullName evidence="1">Uncharacterized protein</fullName>
    </submittedName>
</protein>
<sequence>MRPELEQRFAAALPEGERYVGILPVGRSMNSPSGKEGCDAPQAKRPVVLSDAAPVRGDRRGRLGTLLLRLGLNDLPSSSTARTENDPALRRKRQQRKKPFFGGWDSLAGQWLAAAQPRSEVGVLTYAVLTERTFQFVYAQVPRSGGEITGVMELGASFDRSAIAWTRLHDKQFFDYMYGFTDGSWGVASGPDEEYFRRFFPGALTEKDPIP</sequence>
<evidence type="ECO:0000313" key="2">
    <source>
        <dbReference type="Proteomes" id="UP000287830"/>
    </source>
</evidence>
<accession>A0A7U9KXC5</accession>
<comment type="caution">
    <text evidence="1">The sequence shown here is derived from an EMBL/GenBank/DDBJ whole genome shotgun (WGS) entry which is preliminary data.</text>
</comment>
<organism evidence="1 2">
    <name type="scientific">Streptomyces chrestomyceticus JCM 4735</name>
    <dbReference type="NCBI Taxonomy" id="1306181"/>
    <lineage>
        <taxon>Bacteria</taxon>
        <taxon>Bacillati</taxon>
        <taxon>Actinomycetota</taxon>
        <taxon>Actinomycetes</taxon>
        <taxon>Kitasatosporales</taxon>
        <taxon>Streptomycetaceae</taxon>
        <taxon>Streptomyces</taxon>
    </lineage>
</organism>
<evidence type="ECO:0000313" key="1">
    <source>
        <dbReference type="EMBL" id="GCD37137.1"/>
    </source>
</evidence>
<gene>
    <name evidence="1" type="ORF">OEIGOIKO_04920</name>
</gene>
<dbReference type="GeneID" id="95623744"/>
<name>A0A7U9KXC5_9ACTN</name>